<evidence type="ECO:0000259" key="4">
    <source>
        <dbReference type="PROSITE" id="PS50404"/>
    </source>
</evidence>
<dbReference type="PANTHER" id="PTHR44051">
    <property type="entry name" value="GLUTATHIONE S-TRANSFERASE-RELATED"/>
    <property type="match status" value="1"/>
</dbReference>
<dbReference type="GO" id="GO:0004601">
    <property type="term" value="F:peroxidase activity"/>
    <property type="evidence" value="ECO:0007669"/>
    <property type="project" value="UniProtKB-ARBA"/>
</dbReference>
<dbReference type="AlphaFoldDB" id="A0A7X0D256"/>
<evidence type="ECO:0000256" key="2">
    <source>
        <dbReference type="ARBA" id="ARBA00022679"/>
    </source>
</evidence>
<dbReference type="SFLD" id="SFLDG00358">
    <property type="entry name" value="Main_(cytGST)"/>
    <property type="match status" value="1"/>
</dbReference>
<dbReference type="Gene3D" id="1.20.1050.10">
    <property type="match status" value="1"/>
</dbReference>
<dbReference type="InterPro" id="IPR010987">
    <property type="entry name" value="Glutathione-S-Trfase_C-like"/>
</dbReference>
<dbReference type="InterPro" id="IPR036282">
    <property type="entry name" value="Glutathione-S-Trfase_C_sf"/>
</dbReference>
<dbReference type="InterPro" id="IPR040079">
    <property type="entry name" value="Glutathione_S-Trfase"/>
</dbReference>
<evidence type="ECO:0000259" key="5">
    <source>
        <dbReference type="PROSITE" id="PS50405"/>
    </source>
</evidence>
<dbReference type="Pfam" id="PF13410">
    <property type="entry name" value="GST_C_2"/>
    <property type="match status" value="1"/>
</dbReference>
<dbReference type="GO" id="GO:0005737">
    <property type="term" value="C:cytoplasm"/>
    <property type="evidence" value="ECO:0007669"/>
    <property type="project" value="UniProtKB-ARBA"/>
</dbReference>
<gene>
    <name evidence="6" type="ORF">HNQ72_004618</name>
</gene>
<accession>A0A7X0D256</accession>
<protein>
    <recommendedName>
        <fullName evidence="1">glutathione transferase</fullName>
        <ecNumber evidence="1">2.5.1.18</ecNumber>
    </recommendedName>
</protein>
<dbReference type="SUPFAM" id="SSF47616">
    <property type="entry name" value="GST C-terminal domain-like"/>
    <property type="match status" value="1"/>
</dbReference>
<dbReference type="PROSITE" id="PS50404">
    <property type="entry name" value="GST_NTER"/>
    <property type="match status" value="1"/>
</dbReference>
<dbReference type="PANTHER" id="PTHR44051:SF9">
    <property type="entry name" value="GLUTATHIONE S-TRANSFERASE 1"/>
    <property type="match status" value="1"/>
</dbReference>
<reference evidence="6 7" key="1">
    <citation type="submission" date="2020-08" db="EMBL/GenBank/DDBJ databases">
        <title>Genomic Encyclopedia of Type Strains, Phase IV (KMG-IV): sequencing the most valuable type-strain genomes for metagenomic binning, comparative biology and taxonomic classification.</title>
        <authorList>
            <person name="Goeker M."/>
        </authorList>
    </citation>
    <scope>NUCLEOTIDE SEQUENCE [LARGE SCALE GENOMIC DNA]</scope>
    <source>
        <strain evidence="6 7">DSM 100734</strain>
    </source>
</reference>
<dbReference type="Proteomes" id="UP000547879">
    <property type="component" value="Unassembled WGS sequence"/>
</dbReference>
<keyword evidence="2 6" id="KW-0808">Transferase</keyword>
<evidence type="ECO:0000256" key="1">
    <source>
        <dbReference type="ARBA" id="ARBA00012452"/>
    </source>
</evidence>
<keyword evidence="7" id="KW-1185">Reference proteome</keyword>
<dbReference type="Pfam" id="PF13409">
    <property type="entry name" value="GST_N_2"/>
    <property type="match status" value="1"/>
</dbReference>
<dbReference type="InterPro" id="IPR036249">
    <property type="entry name" value="Thioredoxin-like_sf"/>
</dbReference>
<dbReference type="SFLD" id="SFLDG01150">
    <property type="entry name" value="Main.1:_Beta-like"/>
    <property type="match status" value="1"/>
</dbReference>
<evidence type="ECO:0000313" key="7">
    <source>
        <dbReference type="Proteomes" id="UP000547879"/>
    </source>
</evidence>
<dbReference type="CDD" id="cd03046">
    <property type="entry name" value="GST_N_GTT1_like"/>
    <property type="match status" value="1"/>
</dbReference>
<organism evidence="6 7">
    <name type="scientific">Rhizobium wenxiniae</name>
    <dbReference type="NCBI Taxonomy" id="1737357"/>
    <lineage>
        <taxon>Bacteria</taxon>
        <taxon>Pseudomonadati</taxon>
        <taxon>Pseudomonadota</taxon>
        <taxon>Alphaproteobacteria</taxon>
        <taxon>Hyphomicrobiales</taxon>
        <taxon>Rhizobiaceae</taxon>
        <taxon>Rhizobium/Agrobacterium group</taxon>
        <taxon>Rhizobium</taxon>
    </lineage>
</organism>
<proteinExistence type="predicted"/>
<evidence type="ECO:0000256" key="3">
    <source>
        <dbReference type="ARBA" id="ARBA00047960"/>
    </source>
</evidence>
<dbReference type="SUPFAM" id="SSF52833">
    <property type="entry name" value="Thioredoxin-like"/>
    <property type="match status" value="1"/>
</dbReference>
<dbReference type="EMBL" id="JACHEG010000006">
    <property type="protein sequence ID" value="MBB6164773.1"/>
    <property type="molecule type" value="Genomic_DNA"/>
</dbReference>
<sequence length="211" mass="23726">MLIVHHLNNSRSQRIVWMLEELGLDYEIRRYRRNSDMSAPKELKAIHPLGKSPILEDISADGQRTAVVETGAICDYLVERANGRLGPDHASDRILYRQFLHYAEGSVMPILLAMLVASKIPIMGRAAIKRVQPMLDTHLDFVESQLASRQWFAGERITAADIMMSFPLEAARARGRLGSARPFTTAWLDRIHARPAYITALEKGGPYAFAT</sequence>
<dbReference type="CDD" id="cd03189">
    <property type="entry name" value="GST_C_GTT1_like"/>
    <property type="match status" value="1"/>
</dbReference>
<feature type="domain" description="GST C-terminal" evidence="5">
    <location>
        <begin position="89"/>
        <end position="211"/>
    </location>
</feature>
<evidence type="ECO:0000313" key="6">
    <source>
        <dbReference type="EMBL" id="MBB6164773.1"/>
    </source>
</evidence>
<dbReference type="FunFam" id="3.40.30.10:FF:000156">
    <property type="entry name" value="Glutathione S-transferase 1"/>
    <property type="match status" value="1"/>
</dbReference>
<name>A0A7X0D256_9HYPH</name>
<dbReference type="RefSeq" id="WP_183995508.1">
    <property type="nucleotide sequence ID" value="NZ_BMHW01000005.1"/>
</dbReference>
<dbReference type="GO" id="GO:0004364">
    <property type="term" value="F:glutathione transferase activity"/>
    <property type="evidence" value="ECO:0007669"/>
    <property type="project" value="UniProtKB-EC"/>
</dbReference>
<dbReference type="EC" id="2.5.1.18" evidence="1"/>
<dbReference type="SFLD" id="SFLDS00019">
    <property type="entry name" value="Glutathione_Transferase_(cytos"/>
    <property type="match status" value="1"/>
</dbReference>
<dbReference type="InterPro" id="IPR004045">
    <property type="entry name" value="Glutathione_S-Trfase_N"/>
</dbReference>
<comment type="caution">
    <text evidence="6">The sequence shown here is derived from an EMBL/GenBank/DDBJ whole genome shotgun (WGS) entry which is preliminary data.</text>
</comment>
<dbReference type="PROSITE" id="PS50405">
    <property type="entry name" value="GST_CTER"/>
    <property type="match status" value="1"/>
</dbReference>
<dbReference type="Gene3D" id="3.40.30.10">
    <property type="entry name" value="Glutaredoxin"/>
    <property type="match status" value="1"/>
</dbReference>
<feature type="domain" description="GST N-terminal" evidence="4">
    <location>
        <begin position="1"/>
        <end position="85"/>
    </location>
</feature>
<comment type="catalytic activity">
    <reaction evidence="3">
        <text>RX + glutathione = an S-substituted glutathione + a halide anion + H(+)</text>
        <dbReference type="Rhea" id="RHEA:16437"/>
        <dbReference type="ChEBI" id="CHEBI:15378"/>
        <dbReference type="ChEBI" id="CHEBI:16042"/>
        <dbReference type="ChEBI" id="CHEBI:17792"/>
        <dbReference type="ChEBI" id="CHEBI:57925"/>
        <dbReference type="ChEBI" id="CHEBI:90779"/>
        <dbReference type="EC" id="2.5.1.18"/>
    </reaction>
</comment>